<evidence type="ECO:0008006" key="7">
    <source>
        <dbReference type="Google" id="ProtNLM"/>
    </source>
</evidence>
<feature type="chain" id="PRO_5014624800" description="Porin" evidence="2">
    <location>
        <begin position="22"/>
        <end position="422"/>
    </location>
</feature>
<reference evidence="5 6" key="1">
    <citation type="submission" date="2017-07" db="EMBL/GenBank/DDBJ databases">
        <title>Leptospira spp. isolated from tropical soils.</title>
        <authorList>
            <person name="Thibeaux R."/>
            <person name="Iraola G."/>
            <person name="Ferres I."/>
            <person name="Bierque E."/>
            <person name="Girault D."/>
            <person name="Soupe-Gilbert M.-E."/>
            <person name="Picardeau M."/>
            <person name="Goarant C."/>
        </authorList>
    </citation>
    <scope>NUCLEOTIDE SEQUENCE [LARGE SCALE GENOMIC DNA]</scope>
    <source>
        <strain evidence="4 6">FH1-B-B1</strain>
        <strain evidence="3 5">FH1-B-C1</strain>
    </source>
</reference>
<accession>A0A2M9ZRB3</accession>
<dbReference type="EMBL" id="NPDY01000001">
    <property type="protein sequence ID" value="PJZ70979.1"/>
    <property type="molecule type" value="Genomic_DNA"/>
</dbReference>
<dbReference type="AlphaFoldDB" id="A0A2M9ZRB3"/>
<dbReference type="InterPro" id="IPR011486">
    <property type="entry name" value="BBP2"/>
</dbReference>
<organism evidence="4 6">
    <name type="scientific">Leptospira perolatii</name>
    <dbReference type="NCBI Taxonomy" id="2023191"/>
    <lineage>
        <taxon>Bacteria</taxon>
        <taxon>Pseudomonadati</taxon>
        <taxon>Spirochaetota</taxon>
        <taxon>Spirochaetia</taxon>
        <taxon>Leptospirales</taxon>
        <taxon>Leptospiraceae</taxon>
        <taxon>Leptospira</taxon>
    </lineage>
</organism>
<proteinExistence type="predicted"/>
<name>A0A2M9ZRB3_9LEPT</name>
<dbReference type="OrthoDB" id="9769460at2"/>
<dbReference type="SUPFAM" id="SSF56935">
    <property type="entry name" value="Porins"/>
    <property type="match status" value="1"/>
</dbReference>
<feature type="signal peptide" evidence="2">
    <location>
        <begin position="1"/>
        <end position="21"/>
    </location>
</feature>
<gene>
    <name evidence="3" type="ORF">CH360_00100</name>
    <name evidence="4" type="ORF">CH373_00100</name>
</gene>
<keyword evidence="2" id="KW-0732">Signal</keyword>
<dbReference type="Pfam" id="PF07642">
    <property type="entry name" value="BBP2"/>
    <property type="match status" value="1"/>
</dbReference>
<dbReference type="RefSeq" id="WP_100711922.1">
    <property type="nucleotide sequence ID" value="NZ_NPDY01000001.1"/>
</dbReference>
<evidence type="ECO:0000313" key="4">
    <source>
        <dbReference type="EMBL" id="PJZ74511.1"/>
    </source>
</evidence>
<dbReference type="Proteomes" id="UP000231962">
    <property type="component" value="Unassembled WGS sequence"/>
</dbReference>
<evidence type="ECO:0000313" key="6">
    <source>
        <dbReference type="Proteomes" id="UP000231990"/>
    </source>
</evidence>
<dbReference type="Proteomes" id="UP000231990">
    <property type="component" value="Unassembled WGS sequence"/>
</dbReference>
<dbReference type="EMBL" id="NPDZ01000001">
    <property type="protein sequence ID" value="PJZ74511.1"/>
    <property type="molecule type" value="Genomic_DNA"/>
</dbReference>
<evidence type="ECO:0000313" key="3">
    <source>
        <dbReference type="EMBL" id="PJZ70979.1"/>
    </source>
</evidence>
<feature type="compositionally biased region" description="Basic and acidic residues" evidence="1">
    <location>
        <begin position="34"/>
        <end position="63"/>
    </location>
</feature>
<evidence type="ECO:0000313" key="5">
    <source>
        <dbReference type="Proteomes" id="UP000231962"/>
    </source>
</evidence>
<sequence>MKLLIRTVALTSLILSSSLFGQTKDIPRPNQNSESEKELLSSQDKEKKSIEPIENPNQKEKGKLLSGPYEAKFGFFIDTYYNNNLNRPRNTRERDFTTQAVRNNEFNINLAHLEGTITSERFRGRVAIQFGTSVNANYAAESTTEKTSNQFSVRNMQETYGGLKFGKSTWVDAGIYLSHIGYESWISHDNFVYTRSLSLDYVPYYISGVRLHHDLGQKFSFELHVINGWQIVTDNNRDVSGGFRIEWKPTNTFFLRWNTFMGNENPSQVAKEMRYYNNFVTEWKPSDSLTLAASFDVGYQERAYEKDLIYLPSGPTYIQKDSNAFRQWYSGNLWIGYRFLQDWRIGTRIERFVDREQVVASTGTRDGFQTGGGTVTLDYNPDPAILARLTYQYRRSMDPIFAYSSGHSREERLLIFSLSLKI</sequence>
<feature type="region of interest" description="Disordered" evidence="1">
    <location>
        <begin position="23"/>
        <end position="64"/>
    </location>
</feature>
<comment type="caution">
    <text evidence="4">The sequence shown here is derived from an EMBL/GenBank/DDBJ whole genome shotgun (WGS) entry which is preliminary data.</text>
</comment>
<protein>
    <recommendedName>
        <fullName evidence="7">Porin</fullName>
    </recommendedName>
</protein>
<keyword evidence="5" id="KW-1185">Reference proteome</keyword>
<evidence type="ECO:0000256" key="2">
    <source>
        <dbReference type="SAM" id="SignalP"/>
    </source>
</evidence>
<evidence type="ECO:0000256" key="1">
    <source>
        <dbReference type="SAM" id="MobiDB-lite"/>
    </source>
</evidence>